<comment type="caution">
    <text evidence="2">The sequence shown here is derived from an EMBL/GenBank/DDBJ whole genome shotgun (WGS) entry which is preliminary data.</text>
</comment>
<dbReference type="EMBL" id="JACASD010000026">
    <property type="protein sequence ID" value="NWE89041.1"/>
    <property type="molecule type" value="Genomic_DNA"/>
</dbReference>
<sequence>MLIRKIENPEGFEAQDSQSLPDSTGADADINFFSALLVPSKHMSATQIKSDTSNILTEVSDLFNKSKERTAKRFKVISSNKNLNELRKLPAEFSQTLLTSQLIVKCLGKTTQAIDKICNLQ</sequence>
<reference evidence="2 3" key="1">
    <citation type="submission" date="2020-04" db="EMBL/GenBank/DDBJ databases">
        <title>Molecular characterization of pseudomonads from Agaricus bisporus reveal novel blotch 2 pathogens in Western Europe.</title>
        <authorList>
            <person name="Taparia T."/>
            <person name="Krijger M."/>
            <person name="Haynes E."/>
            <person name="Elpinstone J.G."/>
            <person name="Noble R."/>
            <person name="Van Der Wolf J."/>
        </authorList>
    </citation>
    <scope>NUCLEOTIDE SEQUENCE [LARGE SCALE GENOMIC DNA]</scope>
    <source>
        <strain evidence="2 3">P8021</strain>
    </source>
</reference>
<evidence type="ECO:0000256" key="1">
    <source>
        <dbReference type="SAM" id="MobiDB-lite"/>
    </source>
</evidence>
<name>A0A7Y8G0P1_9PSED</name>
<evidence type="ECO:0000313" key="3">
    <source>
        <dbReference type="Proteomes" id="UP000585226"/>
    </source>
</evidence>
<dbReference type="GO" id="GO:0030254">
    <property type="term" value="P:protein secretion by the type III secretion system"/>
    <property type="evidence" value="ECO:0007669"/>
    <property type="project" value="InterPro"/>
</dbReference>
<gene>
    <name evidence="2" type="ORF">HX893_12925</name>
</gene>
<dbReference type="Proteomes" id="UP000585226">
    <property type="component" value="Unassembled WGS sequence"/>
</dbReference>
<dbReference type="RefSeq" id="WP_177111358.1">
    <property type="nucleotide sequence ID" value="NZ_JACASD010000026.1"/>
</dbReference>
<organism evidence="2 3">
    <name type="scientific">Pseudomonas reactans</name>
    <dbReference type="NCBI Taxonomy" id="117680"/>
    <lineage>
        <taxon>Bacteria</taxon>
        <taxon>Pseudomonadati</taxon>
        <taxon>Pseudomonadota</taxon>
        <taxon>Gammaproteobacteria</taxon>
        <taxon>Pseudomonadales</taxon>
        <taxon>Pseudomonadaceae</taxon>
        <taxon>Pseudomonas</taxon>
    </lineage>
</organism>
<dbReference type="InterPro" id="IPR012670">
    <property type="entry name" value="T3SS_YscI/HrpB"/>
</dbReference>
<proteinExistence type="predicted"/>
<evidence type="ECO:0000313" key="2">
    <source>
        <dbReference type="EMBL" id="NWE89041.1"/>
    </source>
</evidence>
<accession>A0A7Y8G0P1</accession>
<dbReference type="AlphaFoldDB" id="A0A7Y8G0P1"/>
<dbReference type="Pfam" id="PF17001">
    <property type="entry name" value="T3SS_basalb_I"/>
    <property type="match status" value="1"/>
</dbReference>
<feature type="region of interest" description="Disordered" evidence="1">
    <location>
        <begin position="1"/>
        <end position="25"/>
    </location>
</feature>
<protein>
    <submittedName>
        <fullName evidence="2">Uncharacterized protein</fullName>
    </submittedName>
</protein>